<dbReference type="SUPFAM" id="SSF52172">
    <property type="entry name" value="CheY-like"/>
    <property type="match status" value="1"/>
</dbReference>
<comment type="caution">
    <text evidence="3">The sequence shown here is derived from an EMBL/GenBank/DDBJ whole genome shotgun (WGS) entry which is preliminary data.</text>
</comment>
<dbReference type="SMART" id="SM00448">
    <property type="entry name" value="REC"/>
    <property type="match status" value="1"/>
</dbReference>
<name>A0A8H9GUG9_9DEIO</name>
<gene>
    <name evidence="3" type="ORF">GCM10008956_38530</name>
</gene>
<keyword evidence="1" id="KW-0597">Phosphoprotein</keyword>
<dbReference type="Proteomes" id="UP000600547">
    <property type="component" value="Unassembled WGS sequence"/>
</dbReference>
<organism evidence="3 4">
    <name type="scientific">Deinococcus arenae</name>
    <dbReference type="NCBI Taxonomy" id="1452751"/>
    <lineage>
        <taxon>Bacteria</taxon>
        <taxon>Thermotogati</taxon>
        <taxon>Deinococcota</taxon>
        <taxon>Deinococci</taxon>
        <taxon>Deinococcales</taxon>
        <taxon>Deinococcaceae</taxon>
        <taxon>Deinococcus</taxon>
    </lineage>
</organism>
<dbReference type="GO" id="GO:0000160">
    <property type="term" value="P:phosphorelay signal transduction system"/>
    <property type="evidence" value="ECO:0007669"/>
    <property type="project" value="InterPro"/>
</dbReference>
<dbReference type="RefSeq" id="WP_155300409.1">
    <property type="nucleotide sequence ID" value="NZ_BMQG01000028.1"/>
</dbReference>
<evidence type="ECO:0000313" key="4">
    <source>
        <dbReference type="Proteomes" id="UP000600547"/>
    </source>
</evidence>
<dbReference type="InterPro" id="IPR011006">
    <property type="entry name" value="CheY-like_superfamily"/>
</dbReference>
<feature type="modified residue" description="4-aspartylphosphate" evidence="1">
    <location>
        <position position="67"/>
    </location>
</feature>
<dbReference type="InterPro" id="IPR001789">
    <property type="entry name" value="Sig_transdc_resp-reg_receiver"/>
</dbReference>
<evidence type="ECO:0000313" key="3">
    <source>
        <dbReference type="EMBL" id="GGM59235.1"/>
    </source>
</evidence>
<dbReference type="PROSITE" id="PS50110">
    <property type="entry name" value="RESPONSE_REGULATORY"/>
    <property type="match status" value="1"/>
</dbReference>
<dbReference type="InterPro" id="IPR052893">
    <property type="entry name" value="TCS_response_regulator"/>
</dbReference>
<dbReference type="EMBL" id="BMQG01000028">
    <property type="protein sequence ID" value="GGM59235.1"/>
    <property type="molecule type" value="Genomic_DNA"/>
</dbReference>
<dbReference type="PANTHER" id="PTHR44520:SF2">
    <property type="entry name" value="RESPONSE REGULATOR RCP1"/>
    <property type="match status" value="1"/>
</dbReference>
<dbReference type="PANTHER" id="PTHR44520">
    <property type="entry name" value="RESPONSE REGULATOR RCP1-RELATED"/>
    <property type="match status" value="1"/>
</dbReference>
<keyword evidence="4" id="KW-1185">Reference proteome</keyword>
<evidence type="ECO:0000256" key="1">
    <source>
        <dbReference type="PROSITE-ProRule" id="PRU00169"/>
    </source>
</evidence>
<dbReference type="Pfam" id="PF00072">
    <property type="entry name" value="Response_reg"/>
    <property type="match status" value="1"/>
</dbReference>
<reference evidence="4" key="1">
    <citation type="journal article" date="2019" name="Int. J. Syst. Evol. Microbiol.">
        <title>The Global Catalogue of Microorganisms (GCM) 10K type strain sequencing project: providing services to taxonomists for standard genome sequencing and annotation.</title>
        <authorList>
            <consortium name="The Broad Institute Genomics Platform"/>
            <consortium name="The Broad Institute Genome Sequencing Center for Infectious Disease"/>
            <person name="Wu L."/>
            <person name="Ma J."/>
        </authorList>
    </citation>
    <scope>NUCLEOTIDE SEQUENCE [LARGE SCALE GENOMIC DNA]</scope>
    <source>
        <strain evidence="4">JCM 31047</strain>
    </source>
</reference>
<proteinExistence type="predicted"/>
<protein>
    <submittedName>
        <fullName evidence="3">Response regulator</fullName>
    </submittedName>
</protein>
<sequence>MTSPELTRRLCLLLVDDNPADCLLAEEAFEQYSEQVSFKVIQDGQRALDWLHEQAARQSLPDVVLLDVNMPGMNGFEVLSALRNEATFRHLPVVMLTTSTRQEDIDQAYELIASSYLVKNPDFRGFLEQIDSLVRFWSRVRFRQQPPQVR</sequence>
<dbReference type="CDD" id="cd17557">
    <property type="entry name" value="REC_Rcp-like"/>
    <property type="match status" value="1"/>
</dbReference>
<dbReference type="Gene3D" id="3.40.50.2300">
    <property type="match status" value="1"/>
</dbReference>
<dbReference type="AlphaFoldDB" id="A0A8H9GUG9"/>
<evidence type="ECO:0000259" key="2">
    <source>
        <dbReference type="PROSITE" id="PS50110"/>
    </source>
</evidence>
<feature type="domain" description="Response regulatory" evidence="2">
    <location>
        <begin position="11"/>
        <end position="134"/>
    </location>
</feature>
<accession>A0A8H9GUG9</accession>